<evidence type="ECO:0000313" key="4">
    <source>
        <dbReference type="Proteomes" id="UP000799429"/>
    </source>
</evidence>
<feature type="region of interest" description="Disordered" evidence="2">
    <location>
        <begin position="63"/>
        <end position="89"/>
    </location>
</feature>
<keyword evidence="1" id="KW-0175">Coiled coil</keyword>
<dbReference type="Proteomes" id="UP000799429">
    <property type="component" value="Unassembled WGS sequence"/>
</dbReference>
<name>A0A9P4SDE0_9PEZI</name>
<keyword evidence="4" id="KW-1185">Reference proteome</keyword>
<gene>
    <name evidence="3" type="ORF">M501DRAFT_606808</name>
</gene>
<feature type="region of interest" description="Disordered" evidence="2">
    <location>
        <begin position="296"/>
        <end position="315"/>
    </location>
</feature>
<reference evidence="3" key="1">
    <citation type="journal article" date="2020" name="Stud. Mycol.">
        <title>101 Dothideomycetes genomes: a test case for predicting lifestyles and emergence of pathogens.</title>
        <authorList>
            <person name="Haridas S."/>
            <person name="Albert R."/>
            <person name="Binder M."/>
            <person name="Bloem J."/>
            <person name="Labutti K."/>
            <person name="Salamov A."/>
            <person name="Andreopoulos B."/>
            <person name="Baker S."/>
            <person name="Barry K."/>
            <person name="Bills G."/>
            <person name="Bluhm B."/>
            <person name="Cannon C."/>
            <person name="Castanera R."/>
            <person name="Culley D."/>
            <person name="Daum C."/>
            <person name="Ezra D."/>
            <person name="Gonzalez J."/>
            <person name="Henrissat B."/>
            <person name="Kuo A."/>
            <person name="Liang C."/>
            <person name="Lipzen A."/>
            <person name="Lutzoni F."/>
            <person name="Magnuson J."/>
            <person name="Mondo S."/>
            <person name="Nolan M."/>
            <person name="Ohm R."/>
            <person name="Pangilinan J."/>
            <person name="Park H.-J."/>
            <person name="Ramirez L."/>
            <person name="Alfaro M."/>
            <person name="Sun H."/>
            <person name="Tritt A."/>
            <person name="Yoshinaga Y."/>
            <person name="Zwiers L.-H."/>
            <person name="Turgeon B."/>
            <person name="Goodwin S."/>
            <person name="Spatafora J."/>
            <person name="Crous P."/>
            <person name="Grigoriev I."/>
        </authorList>
    </citation>
    <scope>NUCLEOTIDE SEQUENCE</scope>
    <source>
        <strain evidence="3">CBS 101060</strain>
    </source>
</reference>
<organism evidence="3 4">
    <name type="scientific">Patellaria atrata CBS 101060</name>
    <dbReference type="NCBI Taxonomy" id="1346257"/>
    <lineage>
        <taxon>Eukaryota</taxon>
        <taxon>Fungi</taxon>
        <taxon>Dikarya</taxon>
        <taxon>Ascomycota</taxon>
        <taxon>Pezizomycotina</taxon>
        <taxon>Dothideomycetes</taxon>
        <taxon>Dothideomycetes incertae sedis</taxon>
        <taxon>Patellariales</taxon>
        <taxon>Patellariaceae</taxon>
        <taxon>Patellaria</taxon>
    </lineage>
</organism>
<evidence type="ECO:0000256" key="1">
    <source>
        <dbReference type="SAM" id="Coils"/>
    </source>
</evidence>
<dbReference type="EMBL" id="MU006092">
    <property type="protein sequence ID" value="KAF2840550.1"/>
    <property type="molecule type" value="Genomic_DNA"/>
</dbReference>
<sequence length="315" mass="35541">MTFCKYLPQLYATPFHTSTQMEVDRRYVTYSLVYFHLASNLLIRLSLPETHSIHQGQYNMTLEESSHNRSPDHPVNKPSIRRFTPQSSNSNPSLSFFNAALPALQPTSPTVQPSSPNALPCICHLINPENGHSPNCTRCKPSVTISPIALCESAAHSSPRHLSLPLCKRSTEYLNRVTGGRVEKTKDRKVIKERDRRGDSKRLISELEEFLIADGWTGTIQQNSNNGKKAKLKYNKNEILTQVNAVIRRQKKDLNALKEEDADLRQENAGLKEENMKLKQLLVQLQKEMENAAEYLTPPCSKPSSPTTSSFSARL</sequence>
<proteinExistence type="predicted"/>
<accession>A0A9P4SDE0</accession>
<comment type="caution">
    <text evidence="3">The sequence shown here is derived from an EMBL/GenBank/DDBJ whole genome shotgun (WGS) entry which is preliminary data.</text>
</comment>
<protein>
    <submittedName>
        <fullName evidence="3">Uncharacterized protein</fullName>
    </submittedName>
</protein>
<evidence type="ECO:0000256" key="2">
    <source>
        <dbReference type="SAM" id="MobiDB-lite"/>
    </source>
</evidence>
<feature type="compositionally biased region" description="Low complexity" evidence="2">
    <location>
        <begin position="297"/>
        <end position="315"/>
    </location>
</feature>
<dbReference type="AlphaFoldDB" id="A0A9P4SDE0"/>
<feature type="compositionally biased region" description="Basic and acidic residues" evidence="2">
    <location>
        <begin position="64"/>
        <end position="75"/>
    </location>
</feature>
<feature type="coiled-coil region" evidence="1">
    <location>
        <begin position="240"/>
        <end position="295"/>
    </location>
</feature>
<evidence type="ECO:0000313" key="3">
    <source>
        <dbReference type="EMBL" id="KAF2840550.1"/>
    </source>
</evidence>